<evidence type="ECO:0000313" key="1">
    <source>
        <dbReference type="EMBL" id="EAR96542.1"/>
    </source>
</evidence>
<reference evidence="2" key="1">
    <citation type="journal article" date="2006" name="PLoS Biol.">
        <title>Macronuclear genome sequence of the ciliate Tetrahymena thermophila, a model eukaryote.</title>
        <authorList>
            <person name="Eisen J.A."/>
            <person name="Coyne R.S."/>
            <person name="Wu M."/>
            <person name="Wu D."/>
            <person name="Thiagarajan M."/>
            <person name="Wortman J.R."/>
            <person name="Badger J.H."/>
            <person name="Ren Q."/>
            <person name="Amedeo P."/>
            <person name="Jones K.M."/>
            <person name="Tallon L.J."/>
            <person name="Delcher A.L."/>
            <person name="Salzberg S.L."/>
            <person name="Silva J.C."/>
            <person name="Haas B.J."/>
            <person name="Majoros W.H."/>
            <person name="Farzad M."/>
            <person name="Carlton J.M."/>
            <person name="Smith R.K. Jr."/>
            <person name="Garg J."/>
            <person name="Pearlman R.E."/>
            <person name="Karrer K.M."/>
            <person name="Sun L."/>
            <person name="Manning G."/>
            <person name="Elde N.C."/>
            <person name="Turkewitz A.P."/>
            <person name="Asai D.J."/>
            <person name="Wilkes D.E."/>
            <person name="Wang Y."/>
            <person name="Cai H."/>
            <person name="Collins K."/>
            <person name="Stewart B.A."/>
            <person name="Lee S.R."/>
            <person name="Wilamowska K."/>
            <person name="Weinberg Z."/>
            <person name="Ruzzo W.L."/>
            <person name="Wloga D."/>
            <person name="Gaertig J."/>
            <person name="Frankel J."/>
            <person name="Tsao C.-C."/>
            <person name="Gorovsky M.A."/>
            <person name="Keeling P.J."/>
            <person name="Waller R.F."/>
            <person name="Patron N.J."/>
            <person name="Cherry J.M."/>
            <person name="Stover N.A."/>
            <person name="Krieger C.J."/>
            <person name="del Toro C."/>
            <person name="Ryder H.F."/>
            <person name="Williamson S.C."/>
            <person name="Barbeau R.A."/>
            <person name="Hamilton E.P."/>
            <person name="Orias E."/>
        </authorList>
    </citation>
    <scope>NUCLEOTIDE SEQUENCE [LARGE SCALE GENOMIC DNA]</scope>
    <source>
        <strain evidence="2">SB210</strain>
    </source>
</reference>
<sequence>MQQHIPQQDFVELKKHLGFLLKTDINMSEEQEIQNDSFHLKLEQEKIKNVFKYLDQCSRQNSILFQYQQWYEEKSQNPPNKQEIIDFINKRIAQQYVPYMLPQQQFNYNQAPIQQIPQQNAFYSQVPTYQIPQQYNPYNQAPMQQAYHQYDPFGQAPQYNDPFSQIPQYQYQNQNQNIYHQNIQGQNSQIINMSNNILDSPQFINLPPYNNQIRK</sequence>
<dbReference type="GeneID" id="7824229"/>
<dbReference type="HOGENOM" id="CLU_1285593_0_0_1"/>
<dbReference type="EMBL" id="GG662693">
    <property type="protein sequence ID" value="EAR96542.1"/>
    <property type="molecule type" value="Genomic_DNA"/>
</dbReference>
<protein>
    <submittedName>
        <fullName evidence="1">Uncharacterized protein</fullName>
    </submittedName>
</protein>
<keyword evidence="2" id="KW-1185">Reference proteome</keyword>
<accession>I7M837</accession>
<dbReference type="Proteomes" id="UP000009168">
    <property type="component" value="Unassembled WGS sequence"/>
</dbReference>
<dbReference type="KEGG" id="tet:TTHERM_00192110"/>
<organism evidence="1 2">
    <name type="scientific">Tetrahymena thermophila (strain SB210)</name>
    <dbReference type="NCBI Taxonomy" id="312017"/>
    <lineage>
        <taxon>Eukaryota</taxon>
        <taxon>Sar</taxon>
        <taxon>Alveolata</taxon>
        <taxon>Ciliophora</taxon>
        <taxon>Intramacronucleata</taxon>
        <taxon>Oligohymenophorea</taxon>
        <taxon>Hymenostomatida</taxon>
        <taxon>Tetrahymenina</taxon>
        <taxon>Tetrahymenidae</taxon>
        <taxon>Tetrahymena</taxon>
    </lineage>
</organism>
<dbReference type="RefSeq" id="XP_001016787.1">
    <property type="nucleotide sequence ID" value="XM_001016787.1"/>
</dbReference>
<gene>
    <name evidence="1" type="ORF">TTHERM_00192110</name>
</gene>
<name>I7M837_TETTS</name>
<evidence type="ECO:0000313" key="2">
    <source>
        <dbReference type="Proteomes" id="UP000009168"/>
    </source>
</evidence>
<dbReference type="AlphaFoldDB" id="I7M837"/>
<proteinExistence type="predicted"/>
<dbReference type="InParanoid" id="I7M837"/>